<dbReference type="OrthoDB" id="387650at2157"/>
<organism evidence="1 2">
    <name type="scientific">Methanocella conradii (strain DSM 24694 / JCM 17849 / CGMCC 1.5162 / HZ254)</name>
    <dbReference type="NCBI Taxonomy" id="1041930"/>
    <lineage>
        <taxon>Archaea</taxon>
        <taxon>Methanobacteriati</taxon>
        <taxon>Methanobacteriota</taxon>
        <taxon>Stenosarchaea group</taxon>
        <taxon>Methanomicrobia</taxon>
        <taxon>Methanocellales</taxon>
        <taxon>Methanocellaceae</taxon>
        <taxon>Methanocella</taxon>
    </lineage>
</organism>
<dbReference type="KEGG" id="mez:Mtc_0775"/>
<dbReference type="HOGENOM" id="CLU_1324015_0_0_2"/>
<name>H8I9B9_METCZ</name>
<dbReference type="GeneID" id="11970669"/>
<gene>
    <name evidence="1" type="ordered locus">Mtc_0775</name>
</gene>
<dbReference type="PROSITE" id="PS51257">
    <property type="entry name" value="PROKAR_LIPOPROTEIN"/>
    <property type="match status" value="1"/>
</dbReference>
<reference evidence="1 2" key="1">
    <citation type="journal article" date="2012" name="J. Bacteriol.">
        <title>Complete genome sequence of a thermophilic methanogen, Methanocella conradii HZ254, isolated from Chinese rice field soil.</title>
        <authorList>
            <person name="Lu Z."/>
            <person name="Lu Y."/>
        </authorList>
    </citation>
    <scope>NUCLEOTIDE SEQUENCE [LARGE SCALE GENOMIC DNA]</scope>
    <source>
        <strain evidence="2">DSM 24694 / JCM 17849 / CGMCC 1.5162 / HZ254</strain>
    </source>
</reference>
<dbReference type="eggNOG" id="arCOG11016">
    <property type="taxonomic scope" value="Archaea"/>
</dbReference>
<sequence length="207" mass="22028">MSRRYLAILMALLAMAAAGCTSGKAPPEKMGGEATPSISIIPAEQMMGQVQAQKPFDLSRVRWAEYVVAPDRHTTVRLEIDGMAAGSSVKKIERTVMSSDPSYIRVFTGDGILRMRASQATSSMESSWLASFEQLKKDDPVLSADDITGTPSGSETVSVPLGMFSCNVYEGGFNGSDAAYWGAPGIPVPIKVHTACDDATLELSGWG</sequence>
<evidence type="ECO:0008006" key="3">
    <source>
        <dbReference type="Google" id="ProtNLM"/>
    </source>
</evidence>
<dbReference type="AlphaFoldDB" id="H8I9B9"/>
<evidence type="ECO:0000313" key="1">
    <source>
        <dbReference type="EMBL" id="AFC99537.1"/>
    </source>
</evidence>
<proteinExistence type="predicted"/>
<protein>
    <recommendedName>
        <fullName evidence="3">Lipoprotein</fullName>
    </recommendedName>
</protein>
<accession>H8I9B9</accession>
<dbReference type="EMBL" id="CP003243">
    <property type="protein sequence ID" value="AFC99537.1"/>
    <property type="molecule type" value="Genomic_DNA"/>
</dbReference>
<evidence type="ECO:0000313" key="2">
    <source>
        <dbReference type="Proteomes" id="UP000005233"/>
    </source>
</evidence>
<dbReference type="Proteomes" id="UP000005233">
    <property type="component" value="Chromosome"/>
</dbReference>
<keyword evidence="2" id="KW-1185">Reference proteome</keyword>
<dbReference type="RefSeq" id="WP_014405376.1">
    <property type="nucleotide sequence ID" value="NC_017034.1"/>
</dbReference>